<feature type="region of interest" description="Disordered" evidence="1">
    <location>
        <begin position="1"/>
        <end position="57"/>
    </location>
</feature>
<dbReference type="EMBL" id="JACEEZ010018234">
    <property type="protein sequence ID" value="KAG0717074.1"/>
    <property type="molecule type" value="Genomic_DNA"/>
</dbReference>
<gene>
    <name evidence="2" type="ORF">GWK47_055175</name>
</gene>
<dbReference type="Proteomes" id="UP000770661">
    <property type="component" value="Unassembled WGS sequence"/>
</dbReference>
<organism evidence="2 3">
    <name type="scientific">Chionoecetes opilio</name>
    <name type="common">Atlantic snow crab</name>
    <name type="synonym">Cancer opilio</name>
    <dbReference type="NCBI Taxonomy" id="41210"/>
    <lineage>
        <taxon>Eukaryota</taxon>
        <taxon>Metazoa</taxon>
        <taxon>Ecdysozoa</taxon>
        <taxon>Arthropoda</taxon>
        <taxon>Crustacea</taxon>
        <taxon>Multicrustacea</taxon>
        <taxon>Malacostraca</taxon>
        <taxon>Eumalacostraca</taxon>
        <taxon>Eucarida</taxon>
        <taxon>Decapoda</taxon>
        <taxon>Pleocyemata</taxon>
        <taxon>Brachyura</taxon>
        <taxon>Eubrachyura</taxon>
        <taxon>Majoidea</taxon>
        <taxon>Majidae</taxon>
        <taxon>Chionoecetes</taxon>
    </lineage>
</organism>
<evidence type="ECO:0000256" key="1">
    <source>
        <dbReference type="SAM" id="MobiDB-lite"/>
    </source>
</evidence>
<evidence type="ECO:0000313" key="3">
    <source>
        <dbReference type="Proteomes" id="UP000770661"/>
    </source>
</evidence>
<feature type="compositionally biased region" description="Polar residues" evidence="1">
    <location>
        <begin position="31"/>
        <end position="41"/>
    </location>
</feature>
<comment type="caution">
    <text evidence="2">The sequence shown here is derived from an EMBL/GenBank/DDBJ whole genome shotgun (WGS) entry which is preliminary data.</text>
</comment>
<sequence>MTTPYPLLKSDGTGPTKNKEKGPRSVRRFKTTSSMSRTWLLSHSPGKPQATTRTALPGTPQMIVPFSRAETSLVPFPSALHKNVEPNGTATQLHLPVIQTFKGVL</sequence>
<proteinExistence type="predicted"/>
<reference evidence="2" key="1">
    <citation type="submission" date="2020-07" db="EMBL/GenBank/DDBJ databases">
        <title>The High-quality genome of the commercially important snow crab, Chionoecetes opilio.</title>
        <authorList>
            <person name="Jeong J.-H."/>
            <person name="Ryu S."/>
        </authorList>
    </citation>
    <scope>NUCLEOTIDE SEQUENCE</scope>
    <source>
        <strain evidence="2">MADBK_172401_WGS</strain>
        <tissue evidence="2">Digestive gland</tissue>
    </source>
</reference>
<protein>
    <submittedName>
        <fullName evidence="2">Uncharacterized protein</fullName>
    </submittedName>
</protein>
<dbReference type="AlphaFoldDB" id="A0A8J4Y3W0"/>
<name>A0A8J4Y3W0_CHIOP</name>
<evidence type="ECO:0000313" key="2">
    <source>
        <dbReference type="EMBL" id="KAG0717074.1"/>
    </source>
</evidence>
<keyword evidence="3" id="KW-1185">Reference proteome</keyword>
<accession>A0A8J4Y3W0</accession>